<comment type="caution">
    <text evidence="8">The sequence shown here is derived from an EMBL/GenBank/DDBJ whole genome shotgun (WGS) entry which is preliminary data.</text>
</comment>
<gene>
    <name evidence="7" type="primary">tbp</name>
    <name evidence="8" type="ORF">C492_07640</name>
</gene>
<evidence type="ECO:0000256" key="5">
    <source>
        <dbReference type="ARBA" id="ARBA00023163"/>
    </source>
</evidence>
<evidence type="ECO:0000256" key="1">
    <source>
        <dbReference type="ARBA" id="ARBA00005560"/>
    </source>
</evidence>
<dbReference type="InterPro" id="IPR000814">
    <property type="entry name" value="TBP"/>
</dbReference>
<keyword evidence="5 7" id="KW-0804">Transcription</keyword>
<dbReference type="InterPro" id="IPR033711">
    <property type="entry name" value="TBP_archaea"/>
</dbReference>
<evidence type="ECO:0000256" key="7">
    <source>
        <dbReference type="HAMAP-Rule" id="MF_00408"/>
    </source>
</evidence>
<dbReference type="Pfam" id="PF00352">
    <property type="entry name" value="TBP"/>
    <property type="match status" value="2"/>
</dbReference>
<dbReference type="GO" id="GO:0003700">
    <property type="term" value="F:DNA-binding transcription factor activity"/>
    <property type="evidence" value="ECO:0007669"/>
    <property type="project" value="UniProtKB-UniRule"/>
</dbReference>
<evidence type="ECO:0000256" key="3">
    <source>
        <dbReference type="ARBA" id="ARBA00023015"/>
    </source>
</evidence>
<proteinExistence type="inferred from homology"/>
<evidence type="ECO:0000256" key="6">
    <source>
        <dbReference type="ARBA" id="ARBA00025680"/>
    </source>
</evidence>
<comment type="caution">
    <text evidence="7">Lacks conserved residue(s) required for the propagation of feature annotation.</text>
</comment>
<dbReference type="CDD" id="cd04518">
    <property type="entry name" value="TBP_archaea"/>
    <property type="match status" value="1"/>
</dbReference>
<dbReference type="InterPro" id="IPR012295">
    <property type="entry name" value="TBP_dom_sf"/>
</dbReference>
<keyword evidence="4 7" id="KW-0238">DNA-binding</keyword>
<dbReference type="SUPFAM" id="SSF55945">
    <property type="entry name" value="TATA-box binding protein-like"/>
    <property type="match status" value="2"/>
</dbReference>
<dbReference type="Gene3D" id="3.30.310.10">
    <property type="entry name" value="TATA-Binding Protein"/>
    <property type="match status" value="2"/>
</dbReference>
<dbReference type="FunFam" id="3.30.310.10:FF:000010">
    <property type="entry name" value="TATA-box-binding protein"/>
    <property type="match status" value="1"/>
</dbReference>
<dbReference type="AlphaFoldDB" id="L9XLI2"/>
<comment type="function">
    <text evidence="6 7">General factor that plays a role in the activation of archaeal genes transcribed by RNA polymerase. Binds specifically to the TATA box promoter element which lies close to the position of transcription initiation.</text>
</comment>
<dbReference type="STRING" id="1227498.C492_07640"/>
<evidence type="ECO:0000256" key="2">
    <source>
        <dbReference type="ARBA" id="ARBA00022737"/>
    </source>
</evidence>
<dbReference type="PATRIC" id="fig|1227498.3.peg.1546"/>
<evidence type="ECO:0000313" key="8">
    <source>
        <dbReference type="EMBL" id="ELY62595.1"/>
    </source>
</evidence>
<keyword evidence="2 7" id="KW-0677">Repeat</keyword>
<dbReference type="FunFam" id="3.30.310.10:FF:000007">
    <property type="entry name" value="TATA-box-binding protein"/>
    <property type="match status" value="1"/>
</dbReference>
<dbReference type="GO" id="GO:0006352">
    <property type="term" value="P:DNA-templated transcription initiation"/>
    <property type="evidence" value="ECO:0007669"/>
    <property type="project" value="InterPro"/>
</dbReference>
<sequence>MGDLTETLSVENVVGSTSLEQELDLESLADDLDRVSYNPDQFPGLVSRTTNPKATSLIFRSGKVVCTGASSVEDLTESVELTLDKLRELGLQVPADPGVTLQNMVTSGDLGTRLNLNAIAIGLGLEAVEYEPEQFPGLVYRPDDLDAVVLLFGSGKLVITGGTQHSDAEDAIESVQMRLTDLGLLE</sequence>
<protein>
    <recommendedName>
        <fullName evidence="7">TATA-box-binding protein</fullName>
    </recommendedName>
    <alternativeName>
        <fullName evidence="7">Box A-binding protein</fullName>
        <shortName evidence="7">BAP</shortName>
    </alternativeName>
    <alternativeName>
        <fullName evidence="7">TATA sequence-binding protein</fullName>
        <shortName evidence="7">TBP</shortName>
    </alternativeName>
    <alternativeName>
        <fullName evidence="7">TATA-box factor</fullName>
    </alternativeName>
</protein>
<reference evidence="8 9" key="1">
    <citation type="journal article" date="2014" name="PLoS Genet.">
        <title>Phylogenetically driven sequencing of extremely halophilic archaea reveals strategies for static and dynamic osmo-response.</title>
        <authorList>
            <person name="Becker E.A."/>
            <person name="Seitzer P.M."/>
            <person name="Tritt A."/>
            <person name="Larsen D."/>
            <person name="Krusor M."/>
            <person name="Yao A.I."/>
            <person name="Wu D."/>
            <person name="Madern D."/>
            <person name="Eisen J.A."/>
            <person name="Darling A.E."/>
            <person name="Facciotti M.T."/>
        </authorList>
    </citation>
    <scope>NUCLEOTIDE SEQUENCE [LARGE SCALE GENOMIC DNA]</scope>
    <source>
        <strain evidence="8 9">DSM 18795</strain>
    </source>
</reference>
<keyword evidence="9" id="KW-1185">Reference proteome</keyword>
<dbReference type="HAMAP" id="MF_00408">
    <property type="entry name" value="TATA_bind_prot_arch"/>
    <property type="match status" value="1"/>
</dbReference>
<dbReference type="EMBL" id="AOIA01000056">
    <property type="protein sequence ID" value="ELY62595.1"/>
    <property type="molecule type" value="Genomic_DNA"/>
</dbReference>
<evidence type="ECO:0000256" key="4">
    <source>
        <dbReference type="ARBA" id="ARBA00023125"/>
    </source>
</evidence>
<accession>L9XLI2</accession>
<dbReference type="PRINTS" id="PR00686">
    <property type="entry name" value="TIFACTORIID"/>
</dbReference>
<dbReference type="GO" id="GO:0003677">
    <property type="term" value="F:DNA binding"/>
    <property type="evidence" value="ECO:0007669"/>
    <property type="project" value="UniProtKB-KW"/>
</dbReference>
<dbReference type="OrthoDB" id="350539at2157"/>
<feature type="repeat" description="1" evidence="7">
    <location>
        <begin position="10"/>
        <end position="86"/>
    </location>
</feature>
<evidence type="ECO:0000313" key="9">
    <source>
        <dbReference type="Proteomes" id="UP000011531"/>
    </source>
</evidence>
<comment type="similarity">
    <text evidence="1 7">Belongs to the TBP family.</text>
</comment>
<name>L9XLI2_9EURY</name>
<dbReference type="RefSeq" id="WP_008421970.1">
    <property type="nucleotide sequence ID" value="NZ_AOIA01000056.1"/>
</dbReference>
<organism evidence="8 9">
    <name type="scientific">Natronococcus jeotgali DSM 18795</name>
    <dbReference type="NCBI Taxonomy" id="1227498"/>
    <lineage>
        <taxon>Archaea</taxon>
        <taxon>Methanobacteriati</taxon>
        <taxon>Methanobacteriota</taxon>
        <taxon>Stenosarchaea group</taxon>
        <taxon>Halobacteria</taxon>
        <taxon>Halobacteriales</taxon>
        <taxon>Natrialbaceae</taxon>
        <taxon>Natronococcus</taxon>
    </lineage>
</organism>
<dbReference type="PANTHER" id="PTHR10126">
    <property type="entry name" value="TATA-BOX BINDING PROTEIN"/>
    <property type="match status" value="1"/>
</dbReference>
<keyword evidence="3 7" id="KW-0805">Transcription regulation</keyword>
<dbReference type="Proteomes" id="UP000011531">
    <property type="component" value="Unassembled WGS sequence"/>
</dbReference>
<dbReference type="NCBIfam" id="NF001593">
    <property type="entry name" value="PRK00394.1-2"/>
    <property type="match status" value="1"/>
</dbReference>